<feature type="domain" description="FAD dependent oxidoreductase" evidence="5">
    <location>
        <begin position="4"/>
        <end position="75"/>
    </location>
</feature>
<reference evidence="6 7" key="1">
    <citation type="submission" date="2016-10" db="EMBL/GenBank/DDBJ databases">
        <authorList>
            <person name="de Groot N.N."/>
        </authorList>
    </citation>
    <scope>NUCLEOTIDE SEQUENCE [LARGE SCALE GENOMIC DNA]</scope>
    <source>
        <strain evidence="6 7">CGMCC 1.3702</strain>
    </source>
</reference>
<dbReference type="SUPFAM" id="SSF51905">
    <property type="entry name" value="FAD/NAD(P)-binding domain"/>
    <property type="match status" value="1"/>
</dbReference>
<dbReference type="Gene3D" id="3.50.50.60">
    <property type="entry name" value="FAD/NAD(P)-binding domain"/>
    <property type="match status" value="1"/>
</dbReference>
<dbReference type="InterPro" id="IPR006076">
    <property type="entry name" value="FAD-dep_OxRdtase"/>
</dbReference>
<name>A0A1I0XMU6_9BACI</name>
<evidence type="ECO:0000313" key="6">
    <source>
        <dbReference type="EMBL" id="SFB02459.1"/>
    </source>
</evidence>
<dbReference type="PANTHER" id="PTHR10961">
    <property type="entry name" value="PEROXISOMAL SARCOSINE OXIDASE"/>
    <property type="match status" value="1"/>
</dbReference>
<keyword evidence="4" id="KW-0560">Oxidoreductase</keyword>
<dbReference type="PANTHER" id="PTHR10961:SF7">
    <property type="entry name" value="FAD DEPENDENT OXIDOREDUCTASE DOMAIN-CONTAINING PROTEIN"/>
    <property type="match status" value="1"/>
</dbReference>
<dbReference type="GO" id="GO:0008115">
    <property type="term" value="F:sarcosine oxidase activity"/>
    <property type="evidence" value="ECO:0007669"/>
    <property type="project" value="TreeGrafter"/>
</dbReference>
<dbReference type="InterPro" id="IPR045170">
    <property type="entry name" value="MTOX"/>
</dbReference>
<dbReference type="OrthoDB" id="9794226at2"/>
<protein>
    <submittedName>
        <fullName evidence="6">FAD dependent oxidoreductase</fullName>
    </submittedName>
</protein>
<dbReference type="InterPro" id="IPR036188">
    <property type="entry name" value="FAD/NAD-bd_sf"/>
</dbReference>
<evidence type="ECO:0000256" key="4">
    <source>
        <dbReference type="ARBA" id="ARBA00023002"/>
    </source>
</evidence>
<dbReference type="Proteomes" id="UP000198642">
    <property type="component" value="Unassembled WGS sequence"/>
</dbReference>
<evidence type="ECO:0000313" key="7">
    <source>
        <dbReference type="Proteomes" id="UP000198642"/>
    </source>
</evidence>
<dbReference type="STRING" id="237679.SAMN04488072_105207"/>
<evidence type="ECO:0000256" key="1">
    <source>
        <dbReference type="ARBA" id="ARBA00001974"/>
    </source>
</evidence>
<evidence type="ECO:0000259" key="5">
    <source>
        <dbReference type="Pfam" id="PF01266"/>
    </source>
</evidence>
<dbReference type="GO" id="GO:0005829">
    <property type="term" value="C:cytosol"/>
    <property type="evidence" value="ECO:0007669"/>
    <property type="project" value="TreeGrafter"/>
</dbReference>
<comment type="cofactor">
    <cofactor evidence="1">
        <name>FAD</name>
        <dbReference type="ChEBI" id="CHEBI:57692"/>
    </cofactor>
</comment>
<dbReference type="GO" id="GO:0050660">
    <property type="term" value="F:flavin adenine dinucleotide binding"/>
    <property type="evidence" value="ECO:0007669"/>
    <property type="project" value="InterPro"/>
</dbReference>
<evidence type="ECO:0000256" key="2">
    <source>
        <dbReference type="ARBA" id="ARBA00022630"/>
    </source>
</evidence>
<organism evidence="6 7">
    <name type="scientific">Lentibacillus halodurans</name>
    <dbReference type="NCBI Taxonomy" id="237679"/>
    <lineage>
        <taxon>Bacteria</taxon>
        <taxon>Bacillati</taxon>
        <taxon>Bacillota</taxon>
        <taxon>Bacilli</taxon>
        <taxon>Bacillales</taxon>
        <taxon>Bacillaceae</taxon>
        <taxon>Lentibacillus</taxon>
    </lineage>
</organism>
<proteinExistence type="predicted"/>
<accession>A0A1I0XMU6</accession>
<sequence length="83" mass="9380">MTYDVVIIGAGSMGMAAGYYLSKANKSIALIDKYDSPHSEGSHHGESRIIRHAYGEGEKYVPLALRSQKLWQEMEWEAKIFLF</sequence>
<dbReference type="Pfam" id="PF01266">
    <property type="entry name" value="DAO"/>
    <property type="match status" value="1"/>
</dbReference>
<keyword evidence="2" id="KW-0285">Flavoprotein</keyword>
<keyword evidence="7" id="KW-1185">Reference proteome</keyword>
<dbReference type="EMBL" id="FOJW01000005">
    <property type="protein sequence ID" value="SFB02459.1"/>
    <property type="molecule type" value="Genomic_DNA"/>
</dbReference>
<gene>
    <name evidence="6" type="ORF">SAMN04488072_105207</name>
</gene>
<keyword evidence="3" id="KW-0274">FAD</keyword>
<dbReference type="AlphaFoldDB" id="A0A1I0XMU6"/>
<evidence type="ECO:0000256" key="3">
    <source>
        <dbReference type="ARBA" id="ARBA00022827"/>
    </source>
</evidence>